<dbReference type="InterPro" id="IPR010998">
    <property type="entry name" value="Integrase_recombinase_N"/>
</dbReference>
<accession>A0A2Z5UUS8</accession>
<keyword evidence="2" id="KW-0233">DNA recombination</keyword>
<dbReference type="KEGG" id="rvi:RVIR1_02270"/>
<evidence type="ECO:0000256" key="2">
    <source>
        <dbReference type="ARBA" id="ARBA00023172"/>
    </source>
</evidence>
<protein>
    <submittedName>
        <fullName evidence="4">Phage integrase</fullName>
    </submittedName>
</protein>
<evidence type="ECO:0000256" key="1">
    <source>
        <dbReference type="ARBA" id="ARBA00023125"/>
    </source>
</evidence>
<dbReference type="EMBL" id="AP018005">
    <property type="protein sequence ID" value="BBB14761.1"/>
    <property type="molecule type" value="Genomic_DNA"/>
</dbReference>
<dbReference type="Gene3D" id="1.10.443.10">
    <property type="entry name" value="Intergrase catalytic core"/>
    <property type="match status" value="1"/>
</dbReference>
<name>A0A2Z5UUS8_9COXI</name>
<evidence type="ECO:0000259" key="3">
    <source>
        <dbReference type="Pfam" id="PF00589"/>
    </source>
</evidence>
<dbReference type="GO" id="GO:0003677">
    <property type="term" value="F:DNA binding"/>
    <property type="evidence" value="ECO:0007669"/>
    <property type="project" value="UniProtKB-KW"/>
</dbReference>
<feature type="domain" description="Tyr recombinase" evidence="3">
    <location>
        <begin position="97"/>
        <end position="256"/>
    </location>
</feature>
<dbReference type="RefSeq" id="WP_232019582.1">
    <property type="nucleotide sequence ID" value="NZ_AP018005.1"/>
</dbReference>
<dbReference type="GO" id="GO:0006310">
    <property type="term" value="P:DNA recombination"/>
    <property type="evidence" value="ECO:0007669"/>
    <property type="project" value="UniProtKB-KW"/>
</dbReference>
<dbReference type="InterPro" id="IPR002104">
    <property type="entry name" value="Integrase_catalytic"/>
</dbReference>
<dbReference type="SUPFAM" id="SSF56349">
    <property type="entry name" value="DNA breaking-rejoining enzymes"/>
    <property type="match status" value="1"/>
</dbReference>
<evidence type="ECO:0000313" key="5">
    <source>
        <dbReference type="Proteomes" id="UP000282483"/>
    </source>
</evidence>
<organism evidence="4 5">
    <name type="scientific">Candidatus Rickettsiella viridis</name>
    <dbReference type="NCBI Taxonomy" id="676208"/>
    <lineage>
        <taxon>Bacteria</taxon>
        <taxon>Pseudomonadati</taxon>
        <taxon>Pseudomonadota</taxon>
        <taxon>Gammaproteobacteria</taxon>
        <taxon>Legionellales</taxon>
        <taxon>Coxiellaceae</taxon>
        <taxon>Rickettsiella</taxon>
    </lineage>
</organism>
<gene>
    <name evidence="4" type="ORF">RVIR1_02270</name>
</gene>
<dbReference type="InterPro" id="IPR013762">
    <property type="entry name" value="Integrase-like_cat_sf"/>
</dbReference>
<reference evidence="4 5" key="1">
    <citation type="submission" date="2017-03" db="EMBL/GenBank/DDBJ databases">
        <title>The genome sequence of Candidatus Rickettsiella viridis.</title>
        <authorList>
            <person name="Nikoh N."/>
            <person name="Tsuchida T."/>
            <person name="Yamaguchi K."/>
            <person name="Maeda T."/>
            <person name="Shigenobu S."/>
            <person name="Fukatsu T."/>
        </authorList>
    </citation>
    <scope>NUCLEOTIDE SEQUENCE [LARGE SCALE GENOMIC DNA]</scope>
    <source>
        <strain evidence="4 5">Ap-RA04</strain>
    </source>
</reference>
<evidence type="ECO:0000313" key="4">
    <source>
        <dbReference type="EMBL" id="BBB14761.1"/>
    </source>
</evidence>
<dbReference type="GO" id="GO:0015074">
    <property type="term" value="P:DNA integration"/>
    <property type="evidence" value="ECO:0007669"/>
    <property type="project" value="InterPro"/>
</dbReference>
<sequence>MTKLPDVKIKSVKETSNTLFDDLSVKEIADFLGQFTNKSSNRYRRFLALIFRYAIANGLCKENPALQTIAHKVKWKRERLTLGSYFAIYSHPLAEPWFKNAMELGLHTLQRREDLVNLKFSDIKEGYLYVIQSKTEKHGESAYLKIKITPILESGIGRCRDLIVSPYILHRRPDRCSKQNYKAESKQHFSQITPDYLTKTFAYIRDQLPEFKSIPTDQRPSFHEIRSLGIAEYEKNGIDAQALAGHKTRAMTDKYKEGHEPKWTEVEAGLKLTCVTTEKQA</sequence>
<proteinExistence type="predicted"/>
<keyword evidence="5" id="KW-1185">Reference proteome</keyword>
<dbReference type="Pfam" id="PF00589">
    <property type="entry name" value="Phage_integrase"/>
    <property type="match status" value="1"/>
</dbReference>
<dbReference type="Gene3D" id="1.10.150.130">
    <property type="match status" value="1"/>
</dbReference>
<keyword evidence="1" id="KW-0238">DNA-binding</keyword>
<dbReference type="InterPro" id="IPR011010">
    <property type="entry name" value="DNA_brk_join_enz"/>
</dbReference>
<dbReference type="AlphaFoldDB" id="A0A2Z5UUS8"/>
<dbReference type="Proteomes" id="UP000282483">
    <property type="component" value="Chromosome"/>
</dbReference>